<evidence type="ECO:0000256" key="2">
    <source>
        <dbReference type="ARBA" id="ARBA00012465"/>
    </source>
</evidence>
<keyword evidence="6 9" id="KW-0788">Thiol protease</keyword>
<dbReference type="GO" id="GO:0005739">
    <property type="term" value="C:mitochondrion"/>
    <property type="evidence" value="ECO:0007669"/>
    <property type="project" value="UniProtKB-SubCell"/>
</dbReference>
<reference evidence="11 12" key="1">
    <citation type="submission" date="2015-06" db="EMBL/GenBank/DDBJ databases">
        <title>Draft genome of the ant-associated black yeast Phialophora attae CBS 131958.</title>
        <authorList>
            <person name="Moreno L.F."/>
            <person name="Stielow B.J."/>
            <person name="de Hoog S."/>
            <person name="Vicente V.A."/>
            <person name="Weiss V.A."/>
            <person name="de Vries M."/>
            <person name="Cruz L.M."/>
            <person name="Souza E.M."/>
        </authorList>
    </citation>
    <scope>NUCLEOTIDE SEQUENCE [LARGE SCALE GENOMIC DNA]</scope>
    <source>
        <strain evidence="11 12">CBS 131958</strain>
    </source>
</reference>
<proteinExistence type="inferred from homology"/>
<evidence type="ECO:0000256" key="3">
    <source>
        <dbReference type="ARBA" id="ARBA00016900"/>
    </source>
</evidence>
<comment type="similarity">
    <text evidence="9">Belongs to the peptidase C1 family.</text>
</comment>
<evidence type="ECO:0000313" key="12">
    <source>
        <dbReference type="Proteomes" id="UP000038010"/>
    </source>
</evidence>
<dbReference type="EC" id="3.4.22.40" evidence="2 9"/>
<dbReference type="InterPro" id="IPR038765">
    <property type="entry name" value="Papain-like_cys_pep_sf"/>
</dbReference>
<dbReference type="PROSITE" id="PS00139">
    <property type="entry name" value="THIOL_PROTEASE_CYS"/>
    <property type="match status" value="1"/>
</dbReference>
<dbReference type="RefSeq" id="XP_018000525.1">
    <property type="nucleotide sequence ID" value="XM_018147954.1"/>
</dbReference>
<evidence type="ECO:0000256" key="9">
    <source>
        <dbReference type="PIRNR" id="PIRNR005700"/>
    </source>
</evidence>
<comment type="catalytic activity">
    <reaction evidence="1 9">
        <text>Inactivates bleomycin B2 (a cytotoxic glycometallopeptide) by hydrolysis of a carboxyamide bond of beta-aminoalanine, but also shows general aminopeptidase activity. The specificity varies somewhat with source, but amino acid arylamides of Met, Leu and Ala are preferred.</text>
        <dbReference type="EC" id="3.4.22.40"/>
    </reaction>
</comment>
<dbReference type="InterPro" id="IPR004134">
    <property type="entry name" value="Peptidase_C1B"/>
</dbReference>
<evidence type="ECO:0000256" key="1">
    <source>
        <dbReference type="ARBA" id="ARBA00000423"/>
    </source>
</evidence>
<comment type="function">
    <text evidence="9">Has aminopeptidase activity, shortening substrate peptides sequentially by 1 amino acid. Has bleomycin hydrolase activity, which can protect the cell from the toxic effects of bleomycin. Has homocysteine-thiolactonase activity, protecting the cell against homocysteine toxicity.</text>
</comment>
<keyword evidence="5 9" id="KW-0378">Hydrolase</keyword>
<protein>
    <recommendedName>
        <fullName evidence="3 9">Cysteine proteinase 1, mitochondrial</fullName>
        <ecNumber evidence="2 9">3.4.22.40</ecNumber>
    </recommendedName>
</protein>
<dbReference type="GO" id="GO:0006508">
    <property type="term" value="P:proteolysis"/>
    <property type="evidence" value="ECO:0007669"/>
    <property type="project" value="UniProtKB-KW"/>
</dbReference>
<dbReference type="GO" id="GO:0043418">
    <property type="term" value="P:homocysteine catabolic process"/>
    <property type="evidence" value="ECO:0007669"/>
    <property type="project" value="TreeGrafter"/>
</dbReference>
<dbReference type="SUPFAM" id="SSF54001">
    <property type="entry name" value="Cysteine proteinases"/>
    <property type="match status" value="2"/>
</dbReference>
<feature type="active site" evidence="10">
    <location>
        <position position="455"/>
    </location>
</feature>
<dbReference type="PANTHER" id="PTHR10363:SF2">
    <property type="entry name" value="BLEOMYCIN HYDROLASE"/>
    <property type="match status" value="1"/>
</dbReference>
<sequence>MGSSQSAPNREEAALLVQRLHAMRMQDRDIERDYVSIDTEKGMLTSHANSPSLSISSAETWEKQLLADPKNRLALSALMQNDVRNIISQKVATLPDTQTYNVKIPFEGSPVTNQRSSGRCWLFATTNVLRVPIMKKYNLKEFELSQSYLFFWDKLEKSNWFLEQIIDTSDMDLDSRIVQELLGSPVSDGGQWDMAANLVHKYGLVPQTLYPDSYNAMNSGAMGSIITSKLREDALKLRSIKQQATSGTSSKLAAMKARMLQEVHCILTLMLGPPPKPEDKFSWDHYDSNGKFHQLQKTPLDFAADISSSNSFRTLGAKVSDMFSLVNDPRNPYMKLLTVDRLGNVVGGRPVTYVNVDMSTMKAAAISMLKAGIPVFFGSDVGKYSNSTTGTMDTRLYDYKLAFNVSLDMSKSQRLRTRESASMFPSQTCPSSASLLLPDVLLQRTEPDMSSTVTHAMTLTAVHLDPSTGKPIRWRVQNSWGTSAGTEGYMVMTDAWMDEFVYQVVVDPGYVGKEIKEILGTKAKRLDLWDPMGALA</sequence>
<dbReference type="Pfam" id="PF03051">
    <property type="entry name" value="Peptidase_C1_2"/>
    <property type="match status" value="2"/>
</dbReference>
<dbReference type="GO" id="GO:0004197">
    <property type="term" value="F:cysteine-type endopeptidase activity"/>
    <property type="evidence" value="ECO:0007669"/>
    <property type="project" value="UniProtKB-EC"/>
</dbReference>
<comment type="subcellular location">
    <subcellularLocation>
        <location evidence="9">Mitochondrion</location>
    </subcellularLocation>
    <subcellularLocation>
        <location evidence="9">Cytoplasm</location>
    </subcellularLocation>
</comment>
<feature type="active site" evidence="10">
    <location>
        <position position="478"/>
    </location>
</feature>
<comment type="caution">
    <text evidence="11">The sequence shown here is derived from an EMBL/GenBank/DDBJ whole genome shotgun (WGS) entry which is preliminary data.</text>
</comment>
<evidence type="ECO:0000256" key="6">
    <source>
        <dbReference type="ARBA" id="ARBA00022807"/>
    </source>
</evidence>
<name>A0A0N1HBE1_9EURO</name>
<evidence type="ECO:0000313" key="11">
    <source>
        <dbReference type="EMBL" id="KPI40562.1"/>
    </source>
</evidence>
<dbReference type="EMBL" id="LFJN01000012">
    <property type="protein sequence ID" value="KPI40562.1"/>
    <property type="molecule type" value="Genomic_DNA"/>
</dbReference>
<evidence type="ECO:0000256" key="8">
    <source>
        <dbReference type="ARBA" id="ARBA00026080"/>
    </source>
</evidence>
<keyword evidence="12" id="KW-1185">Reference proteome</keyword>
<dbReference type="GO" id="GO:0009636">
    <property type="term" value="P:response to toxic substance"/>
    <property type="evidence" value="ECO:0007669"/>
    <property type="project" value="TreeGrafter"/>
</dbReference>
<comment type="function">
    <text evidence="7">The normal physiological role of the enzyme is unknown, but it is not essential for the viability of yeast cells. Has aminopeptidase activity, shortening substrate peptides sequentially by 1 amino acid. Has bleomycin hydrolase activity, which can protect the cell from the toxic effects of bleomycin. Has homocysteine-thiolactonase activity, protecting the cell against homocysteine toxicity. Acts as a repressor in the GAL4 regulatory system, but this does not require either the peptidase or nucleic acid-binding activities.</text>
</comment>
<dbReference type="PIRSF" id="PIRSF005700">
    <property type="entry name" value="PepC"/>
    <property type="match status" value="1"/>
</dbReference>
<dbReference type="STRING" id="1664694.A0A0N1HBE1"/>
<dbReference type="GeneID" id="28739834"/>
<keyword evidence="9" id="KW-0496">Mitochondrion</keyword>
<dbReference type="OrthoDB" id="2666448at2759"/>
<evidence type="ECO:0000256" key="10">
    <source>
        <dbReference type="PIRSR" id="PIRSR005700-1"/>
    </source>
</evidence>
<gene>
    <name evidence="11" type="ORF">AB675_7574</name>
</gene>
<dbReference type="GO" id="GO:0070005">
    <property type="term" value="F:cysteine-type aminopeptidase activity"/>
    <property type="evidence" value="ECO:0007669"/>
    <property type="project" value="InterPro"/>
</dbReference>
<evidence type="ECO:0000256" key="5">
    <source>
        <dbReference type="ARBA" id="ARBA00022801"/>
    </source>
</evidence>
<dbReference type="PANTHER" id="PTHR10363">
    <property type="entry name" value="BLEOMYCIN HYDROLASE"/>
    <property type="match status" value="1"/>
</dbReference>
<comment type="subunit">
    <text evidence="8">Homohexamer. Binds to nucleic acids. Binds single-stranded DNA and RNA with higher affinity than double-stranded DNA.</text>
</comment>
<keyword evidence="4 9" id="KW-0645">Protease</keyword>
<dbReference type="InterPro" id="IPR000169">
    <property type="entry name" value="Pept_cys_AS"/>
</dbReference>
<accession>A0A0N1HBE1</accession>
<evidence type="ECO:0000256" key="7">
    <source>
        <dbReference type="ARBA" id="ARBA00025347"/>
    </source>
</evidence>
<dbReference type="Gene3D" id="3.90.70.10">
    <property type="entry name" value="Cysteine proteinases"/>
    <property type="match status" value="2"/>
</dbReference>
<keyword evidence="9" id="KW-0963">Cytoplasm</keyword>
<dbReference type="VEuPathDB" id="FungiDB:AB675_7574"/>
<feature type="active site" evidence="10">
    <location>
        <position position="120"/>
    </location>
</feature>
<evidence type="ECO:0000256" key="4">
    <source>
        <dbReference type="ARBA" id="ARBA00022670"/>
    </source>
</evidence>
<dbReference type="Proteomes" id="UP000038010">
    <property type="component" value="Unassembled WGS sequence"/>
</dbReference>
<dbReference type="AlphaFoldDB" id="A0A0N1HBE1"/>
<dbReference type="CDD" id="cd00585">
    <property type="entry name" value="Peptidase_C1B"/>
    <property type="match status" value="1"/>
</dbReference>
<organism evidence="11 12">
    <name type="scientific">Cyphellophora attinorum</name>
    <dbReference type="NCBI Taxonomy" id="1664694"/>
    <lineage>
        <taxon>Eukaryota</taxon>
        <taxon>Fungi</taxon>
        <taxon>Dikarya</taxon>
        <taxon>Ascomycota</taxon>
        <taxon>Pezizomycotina</taxon>
        <taxon>Eurotiomycetes</taxon>
        <taxon>Chaetothyriomycetidae</taxon>
        <taxon>Chaetothyriales</taxon>
        <taxon>Cyphellophoraceae</taxon>
        <taxon>Cyphellophora</taxon>
    </lineage>
</organism>